<sequence length="199" mass="22343">MHVSCSFVISQNRVLLVVAGRKGGSCQAYSHHSQNTGRQVWMQVLQFIHDPRNGLCSHITYLTVSLRLCRTGAKGRALVVSRARTDLVRELAEEVDRAVSTSLDRLQPLRDVPGLYLYYLFSSPFVHRSMSFARSICRLLPCPGGMAGILFDFRHWKEVASLSLCRCSQSQDPFAPANSFALVLGVYCFRFGSVRPYHS</sequence>
<comment type="caution">
    <text evidence="1">The sequence shown here is derived from an EMBL/GenBank/DDBJ whole genome shotgun (WGS) entry which is preliminary data.</text>
</comment>
<evidence type="ECO:0000313" key="1">
    <source>
        <dbReference type="EMBL" id="KAH7310475.1"/>
    </source>
</evidence>
<dbReference type="Proteomes" id="UP000813444">
    <property type="component" value="Unassembled WGS sequence"/>
</dbReference>
<dbReference type="AlphaFoldDB" id="A0A8K0WMW7"/>
<protein>
    <submittedName>
        <fullName evidence="1">Uncharacterized protein</fullName>
    </submittedName>
</protein>
<dbReference type="EMBL" id="JAGPNK010000012">
    <property type="protein sequence ID" value="KAH7310475.1"/>
    <property type="molecule type" value="Genomic_DNA"/>
</dbReference>
<proteinExistence type="predicted"/>
<accession>A0A8K0WMW7</accession>
<name>A0A8K0WMW7_9HYPO</name>
<reference evidence="1" key="1">
    <citation type="journal article" date="2021" name="Nat. Commun.">
        <title>Genetic determinants of endophytism in the Arabidopsis root mycobiome.</title>
        <authorList>
            <person name="Mesny F."/>
            <person name="Miyauchi S."/>
            <person name="Thiergart T."/>
            <person name="Pickel B."/>
            <person name="Atanasova L."/>
            <person name="Karlsson M."/>
            <person name="Huettel B."/>
            <person name="Barry K.W."/>
            <person name="Haridas S."/>
            <person name="Chen C."/>
            <person name="Bauer D."/>
            <person name="Andreopoulos W."/>
            <person name="Pangilinan J."/>
            <person name="LaButti K."/>
            <person name="Riley R."/>
            <person name="Lipzen A."/>
            <person name="Clum A."/>
            <person name="Drula E."/>
            <person name="Henrissat B."/>
            <person name="Kohler A."/>
            <person name="Grigoriev I.V."/>
            <person name="Martin F.M."/>
            <person name="Hacquard S."/>
        </authorList>
    </citation>
    <scope>NUCLEOTIDE SEQUENCE</scope>
    <source>
        <strain evidence="1">MPI-CAGE-CH-0235</strain>
    </source>
</reference>
<gene>
    <name evidence="1" type="ORF">B0I35DRAFT_439117</name>
</gene>
<keyword evidence="2" id="KW-1185">Reference proteome</keyword>
<organism evidence="1 2">
    <name type="scientific">Stachybotrys elegans</name>
    <dbReference type="NCBI Taxonomy" id="80388"/>
    <lineage>
        <taxon>Eukaryota</taxon>
        <taxon>Fungi</taxon>
        <taxon>Dikarya</taxon>
        <taxon>Ascomycota</taxon>
        <taxon>Pezizomycotina</taxon>
        <taxon>Sordariomycetes</taxon>
        <taxon>Hypocreomycetidae</taxon>
        <taxon>Hypocreales</taxon>
        <taxon>Stachybotryaceae</taxon>
        <taxon>Stachybotrys</taxon>
    </lineage>
</organism>
<evidence type="ECO:0000313" key="2">
    <source>
        <dbReference type="Proteomes" id="UP000813444"/>
    </source>
</evidence>